<sequence length="287" mass="32896">MEIRIGERFGKLTVVSKDENKDKGGCIKWICKCDCGNIVSVRSGYLRNGTTKSCGCIRRKVKDISGEKFGRLTVLDFHHKYTGQNSHATYWHCKCDCGKEVVVSQGNLHSGKVRSCGCMNVDRRKEANTTHGKSKKTRIYTIWAGMKDRCCNPKNNSYRYYGGKGVLVCPEWSNDFLLFYNWSMKNGYNDNMSIDRIDSSKNYEPSNCRWITCNENSARTCRTIFITVDNSCLSINDWASRIKVSDTTLTSRYKEFGKEWLEESIGKVLESHDNSILYKNKRYASSI</sequence>
<dbReference type="KEGG" id="bdo:EL88_11255"/>
<dbReference type="RefSeq" id="WP_051926270.1">
    <property type="nucleotide sequence ID" value="NZ_BQOA01000001.1"/>
</dbReference>
<comment type="caution">
    <text evidence="1">The sequence shown here is derived from an EMBL/GenBank/DDBJ whole genome shotgun (WGS) entry which is preliminary data.</text>
</comment>
<evidence type="ECO:0000313" key="1">
    <source>
        <dbReference type="EMBL" id="GKH83076.1"/>
    </source>
</evidence>
<dbReference type="Proteomes" id="UP001055104">
    <property type="component" value="Unassembled WGS sequence"/>
</dbReference>
<evidence type="ECO:0000313" key="2">
    <source>
        <dbReference type="Proteomes" id="UP001055104"/>
    </source>
</evidence>
<accession>A0AA37KLF5</accession>
<reference evidence="1" key="1">
    <citation type="submission" date="2022-01" db="EMBL/GenBank/DDBJ databases">
        <title>Novel bile acid biosynthetic pathways are enriched in the microbiome of centenarians.</title>
        <authorList>
            <person name="Sato Y."/>
            <person name="Atarashi K."/>
            <person name="Plichta R.D."/>
            <person name="Arai Y."/>
            <person name="Sasajima S."/>
            <person name="Kearney M.S."/>
            <person name="Suda W."/>
            <person name="Takeshita K."/>
            <person name="Sasaki T."/>
            <person name="Okamoto S."/>
            <person name="Skelly N.A."/>
            <person name="Okamura Y."/>
            <person name="Vlamakis H."/>
            <person name="Li Y."/>
            <person name="Tanoue T."/>
            <person name="Takei H."/>
            <person name="Nittono H."/>
            <person name="Narushima S."/>
            <person name="Irie J."/>
            <person name="Itoh H."/>
            <person name="Moriya K."/>
            <person name="Sugiura Y."/>
            <person name="Suematsu M."/>
            <person name="Moritoki N."/>
            <person name="Shibata S."/>
            <person name="Littman R.D."/>
            <person name="Fischbach A.M."/>
            <person name="Uwamino Y."/>
            <person name="Inoue T."/>
            <person name="Honda A."/>
            <person name="Hattori M."/>
            <person name="Murai T."/>
            <person name="Xavier J.R."/>
            <person name="Hirose N."/>
            <person name="Honda K."/>
        </authorList>
    </citation>
    <scope>NUCLEOTIDE SEQUENCE</scope>
    <source>
        <strain evidence="1">CE91-St7</strain>
    </source>
</reference>
<evidence type="ECO:0008006" key="3">
    <source>
        <dbReference type="Google" id="ProtNLM"/>
    </source>
</evidence>
<protein>
    <recommendedName>
        <fullName evidence="3">AP2 domain-containing protein</fullName>
    </recommendedName>
</protein>
<dbReference type="AlphaFoldDB" id="A0AA37KLF5"/>
<dbReference type="EMBL" id="BQOB01000001">
    <property type="protein sequence ID" value="GKH83076.1"/>
    <property type="molecule type" value="Genomic_DNA"/>
</dbReference>
<name>A0AA37KLF5_9BACT</name>
<organism evidence="1 2">
    <name type="scientific">Phocaeicola dorei</name>
    <dbReference type="NCBI Taxonomy" id="357276"/>
    <lineage>
        <taxon>Bacteria</taxon>
        <taxon>Pseudomonadati</taxon>
        <taxon>Bacteroidota</taxon>
        <taxon>Bacteroidia</taxon>
        <taxon>Bacteroidales</taxon>
        <taxon>Bacteroidaceae</taxon>
        <taxon>Phocaeicola</taxon>
    </lineage>
</organism>
<gene>
    <name evidence="1" type="ORF">CE91St7_39600</name>
</gene>
<proteinExistence type="predicted"/>